<organism evidence="1 2">
    <name type="scientific">Enterobacter cloacae</name>
    <dbReference type="NCBI Taxonomy" id="550"/>
    <lineage>
        <taxon>Bacteria</taxon>
        <taxon>Pseudomonadati</taxon>
        <taxon>Pseudomonadota</taxon>
        <taxon>Gammaproteobacteria</taxon>
        <taxon>Enterobacterales</taxon>
        <taxon>Enterobacteriaceae</taxon>
        <taxon>Enterobacter</taxon>
        <taxon>Enterobacter cloacae complex</taxon>
    </lineage>
</organism>
<protein>
    <submittedName>
        <fullName evidence="1">Uncharacterized protein</fullName>
    </submittedName>
</protein>
<evidence type="ECO:0000313" key="2">
    <source>
        <dbReference type="Proteomes" id="UP000515488"/>
    </source>
</evidence>
<gene>
    <name evidence="1" type="ORF">WP5S18C02_41610</name>
</gene>
<dbReference type="Proteomes" id="UP000515488">
    <property type="component" value="Chromosome"/>
</dbReference>
<dbReference type="RefSeq" id="WP_182944996.1">
    <property type="nucleotide sequence ID" value="NZ_AP022126.1"/>
</dbReference>
<reference evidence="1 2" key="1">
    <citation type="submission" date="2019-12" db="EMBL/GenBank/DDBJ databases">
        <title>complete genome sequences of Enterobacter cloacae str. WP5-S18-CRE-02 isolated from wastewater treatment plant effluent.</title>
        <authorList>
            <person name="Sekizuka T."/>
            <person name="Itokawa K."/>
            <person name="Yatsu K."/>
            <person name="Inamine Y."/>
            <person name="Kuroda M."/>
        </authorList>
    </citation>
    <scope>NUCLEOTIDE SEQUENCE [LARGE SCALE GENOMIC DNA]</scope>
    <source>
        <strain evidence="1 2">WP5-S18-CRE-02</strain>
    </source>
</reference>
<evidence type="ECO:0000313" key="1">
    <source>
        <dbReference type="EMBL" id="BBS33955.1"/>
    </source>
</evidence>
<name>A0A6S5KD52_ENTCL</name>
<dbReference type="EMBL" id="AP022126">
    <property type="protein sequence ID" value="BBS33955.1"/>
    <property type="molecule type" value="Genomic_DNA"/>
</dbReference>
<dbReference type="AlphaFoldDB" id="A0A6S5KD52"/>
<proteinExistence type="predicted"/>
<sequence>MALMDYRRLRRYNQYLGYLAVRYGIWIDTNTTKSYHSAAQYADEINTALNSLCKNLKERKKIIREMKKHAAINIVPDKYFDWMKSSRRAACYSYFWLVSNDILLTSRLNNSDINFAEGLLISTPIIKDDLLITQSTSQWEIDVDSKNDKAGVEDVKGVKKLIADLNREKAINTINAQDFTLDNGPSAIKNVVSHVANGVNFQSLSPLYDSEESYISSSMTFVDNLAMSVNDKIEVIDRLYKSWRTEFGNYPQPFSWIYLDDEDNLLWLWDYMQKSFIGCDVSPATRKQMNDFLLATFDNWAGWSKEQHAFIKNESYSFELDADKNKQHFLARARNAWIQKRHRDKKAKDSSGIKLTAQSKKKLLALQDATGIEPNALLKAYIDDAYKKMRSVKND</sequence>
<accession>A0A6S5KD52</accession>